<proteinExistence type="predicted"/>
<dbReference type="VEuPathDB" id="VectorBase:BGLAX_030752"/>
<dbReference type="VEuPathDB" id="VectorBase:BGLB039699"/>
<keyword evidence="2" id="KW-0472">Membrane</keyword>
<name>A0A2C9M8B1_BIOGL</name>
<keyword evidence="2" id="KW-1133">Transmembrane helix</keyword>
<evidence type="ECO:0000313" key="3">
    <source>
        <dbReference type="EnsemblMetazoa" id="BGLB039699-PA"/>
    </source>
</evidence>
<accession>A0A2C9M8B1</accession>
<evidence type="ECO:0000256" key="2">
    <source>
        <dbReference type="SAM" id="Phobius"/>
    </source>
</evidence>
<sequence length="159" mass="17511">MPCRRPNPTSAPFWERVLADESRTALIATGCVAGGLLLIAIVIIGVYCAFKHIRKREKKPLPTINGDYFNAGMYRMPTETPVDTPVRAPSEVSPKTKAYTHHAAHARTRQPLTFYTLRAEPRAMMDAPGMIPIGPTQSYRGPPPIGRPVIFLDWAGSKG</sequence>
<organism evidence="3 4">
    <name type="scientific">Biomphalaria glabrata</name>
    <name type="common">Bloodfluke planorb</name>
    <name type="synonym">Freshwater snail</name>
    <dbReference type="NCBI Taxonomy" id="6526"/>
    <lineage>
        <taxon>Eukaryota</taxon>
        <taxon>Metazoa</taxon>
        <taxon>Spiralia</taxon>
        <taxon>Lophotrochozoa</taxon>
        <taxon>Mollusca</taxon>
        <taxon>Gastropoda</taxon>
        <taxon>Heterobranchia</taxon>
        <taxon>Euthyneura</taxon>
        <taxon>Panpulmonata</taxon>
        <taxon>Hygrophila</taxon>
        <taxon>Lymnaeoidea</taxon>
        <taxon>Planorbidae</taxon>
        <taxon>Biomphalaria</taxon>
    </lineage>
</organism>
<gene>
    <name evidence="3" type="primary">106078434</name>
</gene>
<dbReference type="Proteomes" id="UP000076420">
    <property type="component" value="Unassembled WGS sequence"/>
</dbReference>
<evidence type="ECO:0000313" key="4">
    <source>
        <dbReference type="Proteomes" id="UP000076420"/>
    </source>
</evidence>
<keyword evidence="2" id="KW-0812">Transmembrane</keyword>
<dbReference type="OrthoDB" id="6115510at2759"/>
<dbReference type="EnsemblMetazoa" id="BGLB039699-RA">
    <property type="protein sequence ID" value="BGLB039699-PA"/>
    <property type="gene ID" value="BGLB039699"/>
</dbReference>
<protein>
    <submittedName>
        <fullName evidence="3">Uncharacterized protein</fullName>
    </submittedName>
</protein>
<reference evidence="3" key="1">
    <citation type="submission" date="2020-05" db="UniProtKB">
        <authorList>
            <consortium name="EnsemblMetazoa"/>
        </authorList>
    </citation>
    <scope>IDENTIFICATION</scope>
    <source>
        <strain evidence="3">BB02</strain>
    </source>
</reference>
<dbReference type="KEGG" id="bgt:106078434"/>
<dbReference type="AlphaFoldDB" id="A0A2C9M8B1"/>
<evidence type="ECO:0000256" key="1">
    <source>
        <dbReference type="SAM" id="MobiDB-lite"/>
    </source>
</evidence>
<feature type="region of interest" description="Disordered" evidence="1">
    <location>
        <begin position="80"/>
        <end position="103"/>
    </location>
</feature>
<feature type="transmembrane region" description="Helical" evidence="2">
    <location>
        <begin position="25"/>
        <end position="50"/>
    </location>
</feature>